<evidence type="ECO:0000313" key="1">
    <source>
        <dbReference type="EMBL" id="KAF9763045.1"/>
    </source>
</evidence>
<keyword evidence="2" id="KW-1185">Reference proteome</keyword>
<dbReference type="EMBL" id="SBJO01000108">
    <property type="protein sequence ID" value="KAF9763045.1"/>
    <property type="molecule type" value="Genomic_DNA"/>
</dbReference>
<sequence length="136" mass="16014">MPNEEITNVKILSSFKNNLNRLKTASFSDKNLLMAYLVEFLRVLLLKHSTVFDICTAENKCIQSKYSIFKKLTEIKSNTVLKKCVELSKLYIDNFGNVEFRYIVKKLKLKVEELISMDRTIPCFFLRDYLDMIMTH</sequence>
<evidence type="ECO:0000313" key="2">
    <source>
        <dbReference type="Proteomes" id="UP000740883"/>
    </source>
</evidence>
<dbReference type="AlphaFoldDB" id="A0A9P6KZG6"/>
<dbReference type="Proteomes" id="UP000740883">
    <property type="component" value="Unassembled WGS sequence"/>
</dbReference>
<accession>A0A9P6KZG6</accession>
<proteinExistence type="predicted"/>
<reference evidence="1 2" key="1">
    <citation type="journal article" date="2020" name="Genome Biol. Evol.">
        <title>Comparative genomics of strictly vertically transmitted, feminizing microsporidia endosymbionts of amphipod crustaceans.</title>
        <authorList>
            <person name="Cormier A."/>
            <person name="Chebbi M.A."/>
            <person name="Giraud I."/>
            <person name="Wattier R."/>
            <person name="Teixeira M."/>
            <person name="Gilbert C."/>
            <person name="Rigaud T."/>
            <person name="Cordaux R."/>
        </authorList>
    </citation>
    <scope>NUCLEOTIDE SEQUENCE [LARGE SCALE GENOMIC DNA]</scope>
    <source>
        <strain evidence="1 2">Ou3-Ou53</strain>
    </source>
</reference>
<gene>
    <name evidence="1" type="ORF">NGRA_1560</name>
</gene>
<name>A0A9P6KZG6_9MICR</name>
<protein>
    <submittedName>
        <fullName evidence="1">Uncharacterized protein</fullName>
    </submittedName>
</protein>
<comment type="caution">
    <text evidence="1">The sequence shown here is derived from an EMBL/GenBank/DDBJ whole genome shotgun (WGS) entry which is preliminary data.</text>
</comment>
<organism evidence="1 2">
    <name type="scientific">Nosema granulosis</name>
    <dbReference type="NCBI Taxonomy" id="83296"/>
    <lineage>
        <taxon>Eukaryota</taxon>
        <taxon>Fungi</taxon>
        <taxon>Fungi incertae sedis</taxon>
        <taxon>Microsporidia</taxon>
        <taxon>Nosematidae</taxon>
        <taxon>Nosema</taxon>
    </lineage>
</organism>